<proteinExistence type="inferred from homology"/>
<dbReference type="PANTHER" id="PTHR23248">
    <property type="entry name" value="PHOSPHOLIPID SCRAMBLASE-RELATED"/>
    <property type="match status" value="1"/>
</dbReference>
<evidence type="ECO:0000256" key="1">
    <source>
        <dbReference type="ARBA" id="ARBA00005350"/>
    </source>
</evidence>
<feature type="compositionally biased region" description="Gly residues" evidence="3">
    <location>
        <begin position="89"/>
        <end position="100"/>
    </location>
</feature>
<dbReference type="InterPro" id="IPR005552">
    <property type="entry name" value="Scramblase"/>
</dbReference>
<dbReference type="GO" id="GO:0017128">
    <property type="term" value="F:phospholipid scramblase activity"/>
    <property type="evidence" value="ECO:0007669"/>
    <property type="project" value="InterPro"/>
</dbReference>
<dbReference type="AlphaFoldDB" id="A0A8H3YHL7"/>
<feature type="compositionally biased region" description="Low complexity" evidence="3">
    <location>
        <begin position="73"/>
        <end position="83"/>
    </location>
</feature>
<dbReference type="Pfam" id="PF03803">
    <property type="entry name" value="Scramblase"/>
    <property type="match status" value="1"/>
</dbReference>
<evidence type="ECO:0000256" key="2">
    <source>
        <dbReference type="RuleBase" id="RU363116"/>
    </source>
</evidence>
<feature type="region of interest" description="Disordered" evidence="3">
    <location>
        <begin position="1"/>
        <end position="106"/>
    </location>
</feature>
<dbReference type="Proteomes" id="UP000620104">
    <property type="component" value="Unassembled WGS sequence"/>
</dbReference>
<dbReference type="PANTHER" id="PTHR23248:SF9">
    <property type="entry name" value="PHOSPHOLIPID SCRAMBLASE"/>
    <property type="match status" value="1"/>
</dbReference>
<organism evidence="4 5">
    <name type="scientific">Naganishia liquefaciens</name>
    <dbReference type="NCBI Taxonomy" id="104408"/>
    <lineage>
        <taxon>Eukaryota</taxon>
        <taxon>Fungi</taxon>
        <taxon>Dikarya</taxon>
        <taxon>Basidiomycota</taxon>
        <taxon>Agaricomycotina</taxon>
        <taxon>Tremellomycetes</taxon>
        <taxon>Filobasidiales</taxon>
        <taxon>Filobasidiaceae</taxon>
        <taxon>Naganishia</taxon>
    </lineage>
</organism>
<dbReference type="EMBL" id="BLZA01000023">
    <property type="protein sequence ID" value="GHJ87746.1"/>
    <property type="molecule type" value="Genomic_DNA"/>
</dbReference>
<protein>
    <recommendedName>
        <fullName evidence="2">Phospholipid scramblase</fullName>
    </recommendedName>
</protein>
<dbReference type="SUPFAM" id="SSF54518">
    <property type="entry name" value="Tubby C-terminal domain-like"/>
    <property type="match status" value="1"/>
</dbReference>
<keyword evidence="5" id="KW-1185">Reference proteome</keyword>
<feature type="compositionally biased region" description="Low complexity" evidence="3">
    <location>
        <begin position="31"/>
        <end position="42"/>
    </location>
</feature>
<reference evidence="4" key="1">
    <citation type="submission" date="2020-07" db="EMBL/GenBank/DDBJ databases">
        <title>Draft Genome Sequence of a Deep-Sea Yeast, Naganishia (Cryptococcus) liquefaciens strain N6.</title>
        <authorList>
            <person name="Han Y.W."/>
            <person name="Kajitani R."/>
            <person name="Morimoto H."/>
            <person name="Parhat M."/>
            <person name="Tsubouchi H."/>
            <person name="Bakenova O."/>
            <person name="Ogata M."/>
            <person name="Argunhan B."/>
            <person name="Aoki R."/>
            <person name="Kajiwara S."/>
            <person name="Itoh T."/>
            <person name="Iwasaki H."/>
        </authorList>
    </citation>
    <scope>NUCLEOTIDE SEQUENCE</scope>
    <source>
        <strain evidence="4">N6</strain>
    </source>
</reference>
<sequence length="437" mass="48212">MLRKSLVSLPRQAVQTRHYSPLPTSVLAALPSRPGGPRISRSSRPDRRPSGSPRSDHDPQPDPAFGQYGGGFQRQQPFQPEFPYMGAQPGFGGGGGGGGPSLASQVPVHMPSDPDGVLRETDGAVSLLANSALVIVRQIEMLNVFMGFEQANRYAIMNPQGEHVGYLAEEGQGFLSAMMRQTLRTHRPFRSVVMDKYGTPILWIRRPFAFINSKIFVHAGQTETGQDDRLVGEAQQEWHPWRRRYNVFKHRDDTFKQFARIDSGFWAWDFWLRDADDRIMASINRSFTGFGRELFTDTGQYVVRFDAVEQELALNQANNTHAPNEPKSSLIIPPSATDLTLDERAMTLATAVTIDIDYFSRHSGAGGMGFPFFMWGGGMGDEYGRGGSGEAGVGAGGVGTAAGMQEGMQGDMFPGEEVYQEEQGPDIGFEEEFEDPF</sequence>
<comment type="caution">
    <text evidence="4">The sequence shown here is derived from an EMBL/GenBank/DDBJ whole genome shotgun (WGS) entry which is preliminary data.</text>
</comment>
<feature type="compositionally biased region" description="Basic and acidic residues" evidence="3">
    <location>
        <begin position="43"/>
        <end position="60"/>
    </location>
</feature>
<dbReference type="InterPro" id="IPR038595">
    <property type="entry name" value="LOR_sf"/>
</dbReference>
<comment type="similarity">
    <text evidence="1 2">Belongs to the phospholipid scramblase family.</text>
</comment>
<evidence type="ECO:0000256" key="3">
    <source>
        <dbReference type="SAM" id="MobiDB-lite"/>
    </source>
</evidence>
<dbReference type="GO" id="GO:0005886">
    <property type="term" value="C:plasma membrane"/>
    <property type="evidence" value="ECO:0007669"/>
    <property type="project" value="TreeGrafter"/>
</dbReference>
<evidence type="ECO:0000313" key="5">
    <source>
        <dbReference type="Proteomes" id="UP000620104"/>
    </source>
</evidence>
<dbReference type="OrthoDB" id="191150at2759"/>
<name>A0A8H3YHL7_9TREE</name>
<accession>A0A8H3YHL7</accession>
<evidence type="ECO:0000313" key="4">
    <source>
        <dbReference type="EMBL" id="GHJ87746.1"/>
    </source>
</evidence>
<dbReference type="InterPro" id="IPR025659">
    <property type="entry name" value="Tubby-like_C"/>
</dbReference>
<gene>
    <name evidence="4" type="ORF">NliqN6_4148</name>
</gene>
<dbReference type="Gene3D" id="2.40.160.200">
    <property type="entry name" value="LURP1-related"/>
    <property type="match status" value="1"/>
</dbReference>